<protein>
    <submittedName>
        <fullName evidence="1">Uncharacterized protein</fullName>
    </submittedName>
</protein>
<dbReference type="EMBL" id="JASJOS010000013">
    <property type="protein sequence ID" value="MDJ1484169.1"/>
    <property type="molecule type" value="Genomic_DNA"/>
</dbReference>
<gene>
    <name evidence="1" type="ORF">QNI16_26965</name>
</gene>
<sequence length="224" mass="25353">MKVQCHISLLISAVLWISCQHSETHPNSPVQTTLTLPRLCSVEAHFPIILSKVNLQSALSHQMPAVVKVKVTDIVVNYYFDFGGDSSQIYFTPADVYLGTICASIDTLQDLYVLLLNAPAGPLNSKVFLYNHIRNKTSESVIDYNIHALYTIENNKLLISNLKELFRMPSPDIELLNREQDNIPKLKFTRLYHNGTANAIETAIMKVNGVELDTLDFKRFFLEK</sequence>
<name>A0AAE3U8M3_9BACT</name>
<organism evidence="1 2">
    <name type="scientific">Xanthocytophaga flava</name>
    <dbReference type="NCBI Taxonomy" id="3048013"/>
    <lineage>
        <taxon>Bacteria</taxon>
        <taxon>Pseudomonadati</taxon>
        <taxon>Bacteroidota</taxon>
        <taxon>Cytophagia</taxon>
        <taxon>Cytophagales</taxon>
        <taxon>Rhodocytophagaceae</taxon>
        <taxon>Xanthocytophaga</taxon>
    </lineage>
</organism>
<dbReference type="RefSeq" id="WP_313985100.1">
    <property type="nucleotide sequence ID" value="NZ_JASJOS010000013.1"/>
</dbReference>
<dbReference type="AlphaFoldDB" id="A0AAE3U8M3"/>
<comment type="caution">
    <text evidence="1">The sequence shown here is derived from an EMBL/GenBank/DDBJ whole genome shotgun (WGS) entry which is preliminary data.</text>
</comment>
<proteinExistence type="predicted"/>
<reference evidence="1" key="1">
    <citation type="submission" date="2023-05" db="EMBL/GenBank/DDBJ databases">
        <authorList>
            <person name="Zhang X."/>
        </authorList>
    </citation>
    <scope>NUCLEOTIDE SEQUENCE</scope>
    <source>
        <strain evidence="1">YF14B1</strain>
    </source>
</reference>
<evidence type="ECO:0000313" key="1">
    <source>
        <dbReference type="EMBL" id="MDJ1484169.1"/>
    </source>
</evidence>
<dbReference type="Proteomes" id="UP001241110">
    <property type="component" value="Unassembled WGS sequence"/>
</dbReference>
<dbReference type="PROSITE" id="PS51257">
    <property type="entry name" value="PROKAR_LIPOPROTEIN"/>
    <property type="match status" value="1"/>
</dbReference>
<accession>A0AAE3U8M3</accession>
<evidence type="ECO:0000313" key="2">
    <source>
        <dbReference type="Proteomes" id="UP001241110"/>
    </source>
</evidence>